<dbReference type="InterPro" id="IPR011527">
    <property type="entry name" value="ABC1_TM_dom"/>
</dbReference>
<feature type="transmembrane region" description="Helical" evidence="10">
    <location>
        <begin position="609"/>
        <end position="627"/>
    </location>
</feature>
<feature type="transmembrane region" description="Helical" evidence="10">
    <location>
        <begin position="59"/>
        <end position="81"/>
    </location>
</feature>
<evidence type="ECO:0000259" key="13">
    <source>
        <dbReference type="PROSITE" id="PS50929"/>
    </source>
</evidence>
<feature type="signal peptide" evidence="11">
    <location>
        <begin position="1"/>
        <end position="26"/>
    </location>
</feature>
<dbReference type="Gene3D" id="3.40.50.300">
    <property type="entry name" value="P-loop containing nucleotide triphosphate hydrolases"/>
    <property type="match status" value="1"/>
</dbReference>
<comment type="caution">
    <text evidence="14">The sequence shown here is derived from an EMBL/GenBank/DDBJ whole genome shotgun (WGS) entry which is preliminary data.</text>
</comment>
<dbReference type="InterPro" id="IPR039421">
    <property type="entry name" value="Type_1_exporter"/>
</dbReference>
<feature type="transmembrane region" description="Helical" evidence="10">
    <location>
        <begin position="493"/>
        <end position="513"/>
    </location>
</feature>
<feature type="transmembrane region" description="Helical" evidence="10">
    <location>
        <begin position="258"/>
        <end position="277"/>
    </location>
</feature>
<evidence type="ECO:0008006" key="16">
    <source>
        <dbReference type="Google" id="ProtNLM"/>
    </source>
</evidence>
<evidence type="ECO:0000256" key="8">
    <source>
        <dbReference type="ARBA" id="ARBA00024363"/>
    </source>
</evidence>
<dbReference type="InterPro" id="IPR003439">
    <property type="entry name" value="ABC_transporter-like_ATP-bd"/>
</dbReference>
<keyword evidence="7 10" id="KW-0472">Membrane</keyword>
<dbReference type="SUPFAM" id="SSF52540">
    <property type="entry name" value="P-loop containing nucleoside triphosphate hydrolases"/>
    <property type="match status" value="1"/>
</dbReference>
<dbReference type="InterPro" id="IPR017871">
    <property type="entry name" value="ABC_transporter-like_CS"/>
</dbReference>
<keyword evidence="11" id="KW-0732">Signal</keyword>
<evidence type="ECO:0000256" key="3">
    <source>
        <dbReference type="ARBA" id="ARBA00022692"/>
    </source>
</evidence>
<comment type="similarity">
    <text evidence="8">Belongs to the ABC transporter superfamily. ABCB family. Heavy Metal importer (TC 3.A.1.210) subfamily.</text>
</comment>
<feature type="transmembrane region" description="Helical" evidence="10">
    <location>
        <begin position="174"/>
        <end position="192"/>
    </location>
</feature>
<evidence type="ECO:0000256" key="10">
    <source>
        <dbReference type="SAM" id="Phobius"/>
    </source>
</evidence>
<dbReference type="GO" id="GO:0016887">
    <property type="term" value="F:ATP hydrolysis activity"/>
    <property type="evidence" value="ECO:0007669"/>
    <property type="project" value="InterPro"/>
</dbReference>
<accession>A0A2K1QG99</accession>
<dbReference type="CDD" id="cd18583">
    <property type="entry name" value="ABC_6TM_HMT1"/>
    <property type="match status" value="1"/>
</dbReference>
<dbReference type="Proteomes" id="UP000243797">
    <property type="component" value="Unassembled WGS sequence"/>
</dbReference>
<keyword evidence="6 10" id="KW-1133">Transmembrane helix</keyword>
<dbReference type="OrthoDB" id="6500128at2759"/>
<dbReference type="Pfam" id="PF00005">
    <property type="entry name" value="ABC_tran"/>
    <property type="match status" value="1"/>
</dbReference>
<feature type="domain" description="ABC transmembrane type-1" evidence="13">
    <location>
        <begin position="376"/>
        <end position="662"/>
    </location>
</feature>
<evidence type="ECO:0000313" key="15">
    <source>
        <dbReference type="Proteomes" id="UP000243797"/>
    </source>
</evidence>
<feature type="chain" id="PRO_5014406074" description="Heavy metal tolerance protein" evidence="11">
    <location>
        <begin position="27"/>
        <end position="1047"/>
    </location>
</feature>
<proteinExistence type="inferred from homology"/>
<evidence type="ECO:0000256" key="11">
    <source>
        <dbReference type="SAM" id="SignalP"/>
    </source>
</evidence>
<dbReference type="GO" id="GO:0005524">
    <property type="term" value="F:ATP binding"/>
    <property type="evidence" value="ECO:0007669"/>
    <property type="project" value="UniProtKB-KW"/>
</dbReference>
<keyword evidence="4" id="KW-0547">Nucleotide-binding</keyword>
<dbReference type="CDD" id="cd03253">
    <property type="entry name" value="ABCC_ATM1_transporter"/>
    <property type="match status" value="1"/>
</dbReference>
<dbReference type="InterPro" id="IPR027417">
    <property type="entry name" value="P-loop_NTPase"/>
</dbReference>
<gene>
    <name evidence="14" type="ORF">CAC42_1401</name>
</gene>
<dbReference type="FunFam" id="3.40.50.300:FF:000186">
    <property type="entry name" value="ATP-binding cassette sub-family B member 7, mitochondrial"/>
    <property type="match status" value="1"/>
</dbReference>
<dbReference type="GO" id="GO:0140359">
    <property type="term" value="F:ABC-type transporter activity"/>
    <property type="evidence" value="ECO:0007669"/>
    <property type="project" value="InterPro"/>
</dbReference>
<dbReference type="PROSITE" id="PS50893">
    <property type="entry name" value="ABC_TRANSPORTER_2"/>
    <property type="match status" value="1"/>
</dbReference>
<dbReference type="InterPro" id="IPR003593">
    <property type="entry name" value="AAA+_ATPase"/>
</dbReference>
<dbReference type="PANTHER" id="PTHR24221">
    <property type="entry name" value="ATP-BINDING CASSETTE SUB-FAMILY B"/>
    <property type="match status" value="1"/>
</dbReference>
<feature type="transmembrane region" description="Helical" evidence="10">
    <location>
        <begin position="140"/>
        <end position="162"/>
    </location>
</feature>
<sequence>MAAAAVGGSLSALGLVLFGSLIKNDGHTSGQSRNAFHFTSADVKEPKQPWVSNRVAQGILAYLHSAYPLILLAFFITAFTVRSIAVANRENVTEGEEASTTGSPQLGPGGKPLPKKSPIHKDSSQDVLDFSRPRKLLFEWLALAAALTFVGNAITVVVHALYARSEEWWCGQATVIYLVGSFMIYCLILITIIDTKPSPTSAHVLSWVVAAIMEIILLAASFAVYTSDHHEPKVGDPYGGELEREMTEWEITEVTIDLARILILFALIGFYCLFMALQGKAGTHTRPGTPDEQQGLLDHHRAENGSANGNAHGHTNGYGATTNGHAKPAKKRDAPAGWEKPTTTPSRSWWEYIRGYKVFFPYLWPSKDRRLQIVVVICITIMIVQRGIQVLVPIQAGNITNDLSGENGPVGIPWRGICLYILYRLLQGNNGLLGAIRSTIWVPVSQYSYRELSVASFEHVHSLSLDFHLGKKTGEVLSALGKGNAINNFLESVTFQVVPMLVDLCVAIGYFLILFDAYYALIISVVTFWYIYLTIRMAQWRADIRREMVNADREVDAVKNDSMVSYETVKYFNAEQYEFNRYREAVGRFQRAEYDVYLSLNFMNVTQNLVFMVGLMISCFLSAYQVTTGQMKVGNFVALLTYMAQLQGPLNFFGTFYRMIQSAMINSERMLELFKEQPTVVDKPTAQPLPSCEGDIRFNNVHFAYDSRKPALSGLDFHCRPGTTTALVGESGGGKSTVFRLLFRFYNSEAGTIQVDSHDIENDVTIDSLRSHIGVVPQDTVLFNETLMYNLKYANPAANDDDVYRACQAASIHDKILSFPDGYQTKVGERGLRLSGGEKQRVAIARTILKNPRIILLDEATAALDTETEEHIQEALLTLAEGRTMLVIAHRLSTITMADQILVLQDGRVAERGTHDELLSMRGKYASMWKKQVRAQRAAEEAKVLRDKADRLRRQSRDGSHSTTTEGEHSAGSSEDEREAQLMAQQAAAQIARARASSRGAASLTGILSPRSTSNMAAAARASQEPGKSDKGKDAAIAEEDDIGTRK</sequence>
<dbReference type="PROSITE" id="PS50929">
    <property type="entry name" value="ABC_TM1F"/>
    <property type="match status" value="1"/>
</dbReference>
<dbReference type="GO" id="GO:0005774">
    <property type="term" value="C:vacuolar membrane"/>
    <property type="evidence" value="ECO:0007669"/>
    <property type="project" value="TreeGrafter"/>
</dbReference>
<feature type="region of interest" description="Disordered" evidence="9">
    <location>
        <begin position="301"/>
        <end position="343"/>
    </location>
</feature>
<feature type="transmembrane region" description="Helical" evidence="10">
    <location>
        <begin position="204"/>
        <end position="225"/>
    </location>
</feature>
<feature type="compositionally biased region" description="Acidic residues" evidence="9">
    <location>
        <begin position="1037"/>
        <end position="1047"/>
    </location>
</feature>
<reference evidence="14 15" key="1">
    <citation type="submission" date="2017-06" db="EMBL/GenBank/DDBJ databases">
        <title>Draft genome sequence of a variant of Elsinoe murrayae.</title>
        <authorList>
            <person name="Cheng Q."/>
        </authorList>
    </citation>
    <scope>NUCLEOTIDE SEQUENCE [LARGE SCALE GENOMIC DNA]</scope>
    <source>
        <strain evidence="14 15">CQ-2017a</strain>
    </source>
</reference>
<keyword evidence="2" id="KW-0813">Transport</keyword>
<feature type="compositionally biased region" description="Low complexity" evidence="9">
    <location>
        <begin position="984"/>
        <end position="1003"/>
    </location>
</feature>
<feature type="compositionally biased region" description="Basic and acidic residues" evidence="9">
    <location>
        <begin position="940"/>
        <end position="960"/>
    </location>
</feature>
<evidence type="ECO:0000259" key="12">
    <source>
        <dbReference type="PROSITE" id="PS50893"/>
    </source>
</evidence>
<feature type="region of interest" description="Disordered" evidence="9">
    <location>
        <begin position="940"/>
        <end position="1047"/>
    </location>
</feature>
<dbReference type="PANTHER" id="PTHR24221:SF651">
    <property type="entry name" value="HEAVY METAL TOLERANCE PROTEIN"/>
    <property type="match status" value="1"/>
</dbReference>
<feature type="transmembrane region" description="Helical" evidence="10">
    <location>
        <begin position="519"/>
        <end position="538"/>
    </location>
</feature>
<evidence type="ECO:0000256" key="6">
    <source>
        <dbReference type="ARBA" id="ARBA00022989"/>
    </source>
</evidence>
<dbReference type="PROSITE" id="PS00211">
    <property type="entry name" value="ABC_TRANSPORTER_1"/>
    <property type="match status" value="1"/>
</dbReference>
<keyword evidence="15" id="KW-1185">Reference proteome</keyword>
<feature type="domain" description="ABC transporter" evidence="12">
    <location>
        <begin position="696"/>
        <end position="931"/>
    </location>
</feature>
<dbReference type="EMBL" id="NKHZ01000089">
    <property type="protein sequence ID" value="PNS13910.1"/>
    <property type="molecule type" value="Genomic_DNA"/>
</dbReference>
<evidence type="ECO:0000313" key="14">
    <source>
        <dbReference type="EMBL" id="PNS13910.1"/>
    </source>
</evidence>
<dbReference type="SMART" id="SM00382">
    <property type="entry name" value="AAA"/>
    <property type="match status" value="1"/>
</dbReference>
<dbReference type="Gene3D" id="1.20.1560.10">
    <property type="entry name" value="ABC transporter type 1, transmembrane domain"/>
    <property type="match status" value="1"/>
</dbReference>
<organism evidence="14 15">
    <name type="scientific">Sphaceloma murrayae</name>
    <dbReference type="NCBI Taxonomy" id="2082308"/>
    <lineage>
        <taxon>Eukaryota</taxon>
        <taxon>Fungi</taxon>
        <taxon>Dikarya</taxon>
        <taxon>Ascomycota</taxon>
        <taxon>Pezizomycotina</taxon>
        <taxon>Dothideomycetes</taxon>
        <taxon>Dothideomycetidae</taxon>
        <taxon>Myriangiales</taxon>
        <taxon>Elsinoaceae</taxon>
        <taxon>Sphaceloma</taxon>
    </lineage>
</organism>
<feature type="compositionally biased region" description="Basic and acidic residues" evidence="9">
    <location>
        <begin position="1027"/>
        <end position="1036"/>
    </location>
</feature>
<evidence type="ECO:0000256" key="1">
    <source>
        <dbReference type="ARBA" id="ARBA00004141"/>
    </source>
</evidence>
<comment type="subcellular location">
    <subcellularLocation>
        <location evidence="1">Membrane</location>
        <topology evidence="1">Multi-pass membrane protein</topology>
    </subcellularLocation>
</comment>
<dbReference type="AlphaFoldDB" id="A0A2K1QG99"/>
<feature type="region of interest" description="Disordered" evidence="9">
    <location>
        <begin position="92"/>
        <end position="126"/>
    </location>
</feature>
<dbReference type="InterPro" id="IPR036640">
    <property type="entry name" value="ABC1_TM_sf"/>
</dbReference>
<evidence type="ECO:0000256" key="4">
    <source>
        <dbReference type="ARBA" id="ARBA00022741"/>
    </source>
</evidence>
<dbReference type="GO" id="GO:0000041">
    <property type="term" value="P:transition metal ion transport"/>
    <property type="evidence" value="ECO:0007669"/>
    <property type="project" value="UniProtKB-ARBA"/>
</dbReference>
<keyword evidence="5" id="KW-0067">ATP-binding</keyword>
<name>A0A2K1QG99_9PEZI</name>
<evidence type="ECO:0000256" key="9">
    <source>
        <dbReference type="SAM" id="MobiDB-lite"/>
    </source>
</evidence>
<protein>
    <recommendedName>
        <fullName evidence="16">Heavy metal tolerance protein</fullName>
    </recommendedName>
</protein>
<keyword evidence="3 10" id="KW-0812">Transmembrane</keyword>
<dbReference type="FunFam" id="1.20.1560.10:FF:000050">
    <property type="entry name" value="Vacuolar ABC heavy metal transporter (Hmt1)"/>
    <property type="match status" value="1"/>
</dbReference>
<dbReference type="SUPFAM" id="SSF90123">
    <property type="entry name" value="ABC transporter transmembrane region"/>
    <property type="match status" value="1"/>
</dbReference>
<dbReference type="STRING" id="2082308.A0A2K1QG99"/>
<evidence type="ECO:0000256" key="7">
    <source>
        <dbReference type="ARBA" id="ARBA00023136"/>
    </source>
</evidence>
<evidence type="ECO:0000256" key="5">
    <source>
        <dbReference type="ARBA" id="ARBA00022840"/>
    </source>
</evidence>
<dbReference type="InParanoid" id="A0A2K1QG99"/>
<dbReference type="Pfam" id="PF00664">
    <property type="entry name" value="ABC_membrane"/>
    <property type="match status" value="1"/>
</dbReference>
<evidence type="ECO:0000256" key="2">
    <source>
        <dbReference type="ARBA" id="ARBA00022448"/>
    </source>
</evidence>